<dbReference type="AlphaFoldDB" id="A0A934IXU5"/>
<accession>A0A934IXU5</accession>
<evidence type="ECO:0000313" key="1">
    <source>
        <dbReference type="EMBL" id="MBJ3784220.1"/>
    </source>
</evidence>
<dbReference type="EMBL" id="JAEKMH010000001">
    <property type="protein sequence ID" value="MBJ3784220.1"/>
    <property type="molecule type" value="Genomic_DNA"/>
</dbReference>
<sequence>MTQTFVDPDPYAELDYRADAGELSEEFRKPIRIARLVRPGQPATQTRLSANPRRNRV</sequence>
<reference evidence="1" key="1">
    <citation type="submission" date="2020-12" db="EMBL/GenBank/DDBJ databases">
        <title>Devosia sp. MSA67 isolated from Mo River.</title>
        <authorList>
            <person name="Ma F."/>
            <person name="Zi Z."/>
        </authorList>
    </citation>
    <scope>NUCLEOTIDE SEQUENCE</scope>
    <source>
        <strain evidence="1">MSA67</strain>
    </source>
</reference>
<protein>
    <submittedName>
        <fullName evidence="1">Uncharacterized protein</fullName>
    </submittedName>
</protein>
<keyword evidence="2" id="KW-1185">Reference proteome</keyword>
<organism evidence="1 2">
    <name type="scientific">Devosia sediminis</name>
    <dbReference type="NCBI Taxonomy" id="2798801"/>
    <lineage>
        <taxon>Bacteria</taxon>
        <taxon>Pseudomonadati</taxon>
        <taxon>Pseudomonadota</taxon>
        <taxon>Alphaproteobacteria</taxon>
        <taxon>Hyphomicrobiales</taxon>
        <taxon>Devosiaceae</taxon>
        <taxon>Devosia</taxon>
    </lineage>
</organism>
<gene>
    <name evidence="1" type="ORF">JEQ47_05765</name>
</gene>
<name>A0A934IXU5_9HYPH</name>
<proteinExistence type="predicted"/>
<dbReference type="Proteomes" id="UP000602124">
    <property type="component" value="Unassembled WGS sequence"/>
</dbReference>
<comment type="caution">
    <text evidence="1">The sequence shown here is derived from an EMBL/GenBank/DDBJ whole genome shotgun (WGS) entry which is preliminary data.</text>
</comment>
<evidence type="ECO:0000313" key="2">
    <source>
        <dbReference type="Proteomes" id="UP000602124"/>
    </source>
</evidence>
<dbReference type="RefSeq" id="WP_198875404.1">
    <property type="nucleotide sequence ID" value="NZ_JAEKMH010000001.1"/>
</dbReference>